<protein>
    <submittedName>
        <fullName evidence="1">Uncharacterized protein</fullName>
    </submittedName>
</protein>
<sequence>MEVPEDRLTAEAARLTSSKDVTALKVVTSAHRAADSKKTSSIKGLAESCEDDGQQFKLNLPKRLESKYKQADNMSETVTQYKHHHHLWLSTAAPEAHVHVPASDDANVPIIPYFSSEHKHYDNEVIIRSPMNITLDVIVRVVSGGKAAPESSSASFFNMTLPASKCSLLSDLRLHIAVTGSRDARLLEEATATKPAPPCSDDDDDDDDDGPGISLRLLRLVRDLSKVTFRLEEDGHVAKLNITPTRIDSSCVFPETEYEAWYYRNVLRGNQRVYTVEVKIEA</sequence>
<dbReference type="Proteomes" id="UP000053411">
    <property type="component" value="Unassembled WGS sequence"/>
</dbReference>
<dbReference type="AlphaFoldDB" id="A0A0D2IAE5"/>
<evidence type="ECO:0000313" key="2">
    <source>
        <dbReference type="Proteomes" id="UP000053411"/>
    </source>
</evidence>
<organism evidence="1 2">
    <name type="scientific">Fonsecaea multimorphosa CBS 102226</name>
    <dbReference type="NCBI Taxonomy" id="1442371"/>
    <lineage>
        <taxon>Eukaryota</taxon>
        <taxon>Fungi</taxon>
        <taxon>Dikarya</taxon>
        <taxon>Ascomycota</taxon>
        <taxon>Pezizomycotina</taxon>
        <taxon>Eurotiomycetes</taxon>
        <taxon>Chaetothyriomycetidae</taxon>
        <taxon>Chaetothyriales</taxon>
        <taxon>Herpotrichiellaceae</taxon>
        <taxon>Fonsecaea</taxon>
    </lineage>
</organism>
<dbReference type="GeneID" id="27715898"/>
<dbReference type="VEuPathDB" id="FungiDB:Z520_10152"/>
<dbReference type="OrthoDB" id="4151437at2759"/>
<gene>
    <name evidence="1" type="ORF">Z520_10152</name>
</gene>
<keyword evidence="2" id="KW-1185">Reference proteome</keyword>
<evidence type="ECO:0000313" key="1">
    <source>
        <dbReference type="EMBL" id="KIX94126.1"/>
    </source>
</evidence>
<dbReference type="EMBL" id="KN848089">
    <property type="protein sequence ID" value="KIX94126.1"/>
    <property type="molecule type" value="Genomic_DNA"/>
</dbReference>
<proteinExistence type="predicted"/>
<dbReference type="RefSeq" id="XP_016628249.1">
    <property type="nucleotide sequence ID" value="XM_016780646.1"/>
</dbReference>
<name>A0A0D2IAE5_9EURO</name>
<reference evidence="1 2" key="1">
    <citation type="submission" date="2015-01" db="EMBL/GenBank/DDBJ databases">
        <title>The Genome Sequence of Fonsecaea multimorphosa CBS 102226.</title>
        <authorList>
            <consortium name="The Broad Institute Genomics Platform"/>
            <person name="Cuomo C."/>
            <person name="de Hoog S."/>
            <person name="Gorbushina A."/>
            <person name="Stielow B."/>
            <person name="Teixiera M."/>
            <person name="Abouelleil A."/>
            <person name="Chapman S.B."/>
            <person name="Priest M."/>
            <person name="Young S.K."/>
            <person name="Wortman J."/>
            <person name="Nusbaum C."/>
            <person name="Birren B."/>
        </authorList>
    </citation>
    <scope>NUCLEOTIDE SEQUENCE [LARGE SCALE GENOMIC DNA]</scope>
    <source>
        <strain evidence="1 2">CBS 102226</strain>
    </source>
</reference>
<accession>A0A0D2IAE5</accession>